<dbReference type="PANTHER" id="PTHR33507">
    <property type="entry name" value="INNER MEMBRANE PROTEIN YBBJ"/>
    <property type="match status" value="1"/>
</dbReference>
<keyword evidence="9" id="KW-1185">Reference proteome</keyword>
<evidence type="ECO:0000256" key="2">
    <source>
        <dbReference type="ARBA" id="ARBA00022692"/>
    </source>
</evidence>
<dbReference type="AlphaFoldDB" id="A0A143Y995"/>
<evidence type="ECO:0000313" key="8">
    <source>
        <dbReference type="EMBL" id="CZQ82975.1"/>
    </source>
</evidence>
<feature type="transmembrane region" description="Helical" evidence="5">
    <location>
        <begin position="49"/>
        <end position="81"/>
    </location>
</feature>
<feature type="domain" description="NfeD-like C-terminal" evidence="6">
    <location>
        <begin position="142"/>
        <end position="195"/>
    </location>
</feature>
<accession>A0A143Y995</accession>
<feature type="domain" description="NfeD integral membrane" evidence="7">
    <location>
        <begin position="2"/>
        <end position="109"/>
    </location>
</feature>
<dbReference type="RefSeq" id="WP_177194342.1">
    <property type="nucleotide sequence ID" value="NZ_FJNE01000001.1"/>
</dbReference>
<name>A0A143Y995_9LACT</name>
<comment type="subcellular location">
    <subcellularLocation>
        <location evidence="1">Membrane</location>
        <topology evidence="1">Multi-pass membrane protein</topology>
    </subcellularLocation>
</comment>
<dbReference type="EMBL" id="FJNE01000001">
    <property type="protein sequence ID" value="CZQ82975.1"/>
    <property type="molecule type" value="Genomic_DNA"/>
</dbReference>
<evidence type="ECO:0000313" key="9">
    <source>
        <dbReference type="Proteomes" id="UP000242754"/>
    </source>
</evidence>
<evidence type="ECO:0000259" key="6">
    <source>
        <dbReference type="Pfam" id="PF01957"/>
    </source>
</evidence>
<keyword evidence="2 5" id="KW-0812">Transmembrane</keyword>
<sequence>MLFLITGFLSLIFLLFTTRYYLFGGLSVLSFLLYFIYYGNGNWLTLVLFLFGIFLLFVEVFVPGFGLIGITGLGLIALGLFLNSENILGSILDISLAVVISGIATAVMMKKGYKLLPGREKLVLSSSLDRERGYSASKDYGEYLGKSGVARTTLRPSGKADVEGTTLDVVSSGAIIYEGAPIKVVHVEGIKIIVKELDKV</sequence>
<dbReference type="InterPro" id="IPR012340">
    <property type="entry name" value="NA-bd_OB-fold"/>
</dbReference>
<dbReference type="InterPro" id="IPR052165">
    <property type="entry name" value="Membrane_assoc_protease"/>
</dbReference>
<dbReference type="Pfam" id="PF01957">
    <property type="entry name" value="NfeD"/>
    <property type="match status" value="1"/>
</dbReference>
<reference evidence="8 9" key="1">
    <citation type="submission" date="2016-02" db="EMBL/GenBank/DDBJ databases">
        <authorList>
            <person name="Wen L."/>
            <person name="He K."/>
            <person name="Yang H."/>
        </authorList>
    </citation>
    <scope>NUCLEOTIDE SEQUENCE [LARGE SCALE GENOMIC DNA]</scope>
    <source>
        <strain evidence="8">Trichococcus palustris</strain>
    </source>
</reference>
<dbReference type="SUPFAM" id="SSF141322">
    <property type="entry name" value="NfeD domain-like"/>
    <property type="match status" value="1"/>
</dbReference>
<dbReference type="GO" id="GO:0005886">
    <property type="term" value="C:plasma membrane"/>
    <property type="evidence" value="ECO:0007669"/>
    <property type="project" value="TreeGrafter"/>
</dbReference>
<dbReference type="STRING" id="140314.SAMN04488076_10389"/>
<dbReference type="Pfam" id="PF24961">
    <property type="entry name" value="NfeD_membrane"/>
    <property type="match status" value="1"/>
</dbReference>
<keyword evidence="4 5" id="KW-0472">Membrane</keyword>
<dbReference type="InterPro" id="IPR056739">
    <property type="entry name" value="NfeD_membrane"/>
</dbReference>
<dbReference type="PANTHER" id="PTHR33507:SF3">
    <property type="entry name" value="INNER MEMBRANE PROTEIN YBBJ"/>
    <property type="match status" value="1"/>
</dbReference>
<feature type="transmembrane region" description="Helical" evidence="5">
    <location>
        <begin position="87"/>
        <end position="109"/>
    </location>
</feature>
<evidence type="ECO:0000256" key="4">
    <source>
        <dbReference type="ARBA" id="ARBA00023136"/>
    </source>
</evidence>
<protein>
    <submittedName>
        <fullName evidence="8">Uncharacterized protein</fullName>
    </submittedName>
</protein>
<evidence type="ECO:0000256" key="3">
    <source>
        <dbReference type="ARBA" id="ARBA00022989"/>
    </source>
</evidence>
<dbReference type="Gene3D" id="2.40.50.140">
    <property type="entry name" value="Nucleic acid-binding proteins"/>
    <property type="match status" value="1"/>
</dbReference>
<proteinExistence type="predicted"/>
<organism evidence="8 9">
    <name type="scientific">Trichococcus palustris</name>
    <dbReference type="NCBI Taxonomy" id="140314"/>
    <lineage>
        <taxon>Bacteria</taxon>
        <taxon>Bacillati</taxon>
        <taxon>Bacillota</taxon>
        <taxon>Bacilli</taxon>
        <taxon>Lactobacillales</taxon>
        <taxon>Carnobacteriaceae</taxon>
        <taxon>Trichococcus</taxon>
    </lineage>
</organism>
<evidence type="ECO:0000259" key="7">
    <source>
        <dbReference type="Pfam" id="PF24961"/>
    </source>
</evidence>
<dbReference type="Proteomes" id="UP000242754">
    <property type="component" value="Unassembled WGS sequence"/>
</dbReference>
<gene>
    <name evidence="8" type="ORF">Tpal_381</name>
</gene>
<evidence type="ECO:0000256" key="5">
    <source>
        <dbReference type="SAM" id="Phobius"/>
    </source>
</evidence>
<keyword evidence="3 5" id="KW-1133">Transmembrane helix</keyword>
<evidence type="ECO:0000256" key="1">
    <source>
        <dbReference type="ARBA" id="ARBA00004141"/>
    </source>
</evidence>
<dbReference type="InterPro" id="IPR002810">
    <property type="entry name" value="NfeD-like_C"/>
</dbReference>